<dbReference type="InterPro" id="IPR038312">
    <property type="entry name" value="DUF5063_sf"/>
</dbReference>
<reference evidence="1 2" key="1">
    <citation type="submission" date="2020-07" db="EMBL/GenBank/DDBJ databases">
        <title>Sequencing the genomes of 1000 actinobacteria strains.</title>
        <authorList>
            <person name="Klenk H.-P."/>
        </authorList>
    </citation>
    <scope>NUCLEOTIDE SEQUENCE [LARGE SCALE GENOMIC DNA]</scope>
    <source>
        <strain evidence="1 2">DSM 24723</strain>
    </source>
</reference>
<dbReference type="Gene3D" id="1.20.120.1550">
    <property type="entry name" value="Protein of unknown function DUF5063"/>
    <property type="match status" value="1"/>
</dbReference>
<proteinExistence type="predicted"/>
<dbReference type="AlphaFoldDB" id="A0A852X0L5"/>
<evidence type="ECO:0000313" key="2">
    <source>
        <dbReference type="Proteomes" id="UP000592181"/>
    </source>
</evidence>
<keyword evidence="2" id="KW-1185">Reference proteome</keyword>
<organism evidence="1 2">
    <name type="scientific">Janibacter alkaliphilus</name>
    <dbReference type="NCBI Taxonomy" id="1069963"/>
    <lineage>
        <taxon>Bacteria</taxon>
        <taxon>Bacillati</taxon>
        <taxon>Actinomycetota</taxon>
        <taxon>Actinomycetes</taxon>
        <taxon>Micrococcales</taxon>
        <taxon>Intrasporangiaceae</taxon>
        <taxon>Janibacter</taxon>
    </lineage>
</organism>
<dbReference type="InterPro" id="IPR032025">
    <property type="entry name" value="DUF5063"/>
</dbReference>
<evidence type="ECO:0008006" key="3">
    <source>
        <dbReference type="Google" id="ProtNLM"/>
    </source>
</evidence>
<accession>A0A852X0L5</accession>
<dbReference type="RefSeq" id="WP_179461605.1">
    <property type="nucleotide sequence ID" value="NZ_JACBZX010000001.1"/>
</dbReference>
<evidence type="ECO:0000313" key="1">
    <source>
        <dbReference type="EMBL" id="NYG36037.1"/>
    </source>
</evidence>
<protein>
    <recommendedName>
        <fullName evidence="3">DUF5063 domain-containing protein</fullName>
    </recommendedName>
</protein>
<name>A0A852X0L5_9MICO</name>
<sequence length="195" mass="20599">MPETAAADAAGAPEENTLLADECAAESRAWLGTVAEIAAGAAPESALPLLLLSTSQIQLMGARLGAIADIVLEQRFEPDPGPDTEMDPLRAGIAHLFDGLDEYVDLVDPVTSRELAGGSLSGDLAAVAAALTHGLAHHEAGRTTEALWWWQFSYLSDWGDRAAMAVRVLQTLLAHVRLDADDEVVAEAEFEALNT</sequence>
<dbReference type="Proteomes" id="UP000592181">
    <property type="component" value="Unassembled WGS sequence"/>
</dbReference>
<gene>
    <name evidence="1" type="ORF">BJY28_000506</name>
</gene>
<dbReference type="Pfam" id="PF16702">
    <property type="entry name" value="DUF5063"/>
    <property type="match status" value="1"/>
</dbReference>
<comment type="caution">
    <text evidence="1">The sequence shown here is derived from an EMBL/GenBank/DDBJ whole genome shotgun (WGS) entry which is preliminary data.</text>
</comment>
<dbReference type="EMBL" id="JACBZX010000001">
    <property type="protein sequence ID" value="NYG36037.1"/>
    <property type="molecule type" value="Genomic_DNA"/>
</dbReference>